<accession>A0A6A6QH46</accession>
<organism evidence="2 3">
    <name type="scientific">Lophium mytilinum</name>
    <dbReference type="NCBI Taxonomy" id="390894"/>
    <lineage>
        <taxon>Eukaryota</taxon>
        <taxon>Fungi</taxon>
        <taxon>Dikarya</taxon>
        <taxon>Ascomycota</taxon>
        <taxon>Pezizomycotina</taxon>
        <taxon>Dothideomycetes</taxon>
        <taxon>Pleosporomycetidae</taxon>
        <taxon>Mytilinidiales</taxon>
        <taxon>Mytilinidiaceae</taxon>
        <taxon>Lophium</taxon>
    </lineage>
</organism>
<name>A0A6A6QH46_9PEZI</name>
<evidence type="ECO:0000259" key="1">
    <source>
        <dbReference type="Pfam" id="PF06985"/>
    </source>
</evidence>
<dbReference type="InterPro" id="IPR052895">
    <property type="entry name" value="HetReg/Transcr_Mod"/>
</dbReference>
<evidence type="ECO:0000313" key="3">
    <source>
        <dbReference type="Proteomes" id="UP000799750"/>
    </source>
</evidence>
<sequence length="402" mass="45082">MAFPTPYCYEPISSSTLRLLEIDASSEDVVCSLSCFPMDHPPEYYALSYVWGKEKPTASIICNGARLALSPHLLTGLRALKLVKQTHYWIDAICLNQQDEEEKAIHVPQMSQIYSSASRVIIRLGPASDGAVTDGKHDSQTIEAPYKLIPAALRLLKQWLTVPEPPCFSLGPEDAHLALDGIGQLNDHFENTKDWALLEADTLKSHGFPELHDSVWPAVLHLFLRDWFSRLWVLQEAVLAKEIDVLYGHTIIHWAAIVKFVVDVKLMVTGMTHDGHVYPRHQAIADYHSFVSDIFGATVRSGQEPMIDSSSTRYFAAIQSAWQCSCFFSTRNGCFGIGPDFLRKSDSICVFFTANTPHILRRRTEVKSFEFVGQAYVDGLMDGTVFNEEIEKVGSHQSFSVE</sequence>
<dbReference type="EMBL" id="MU004196">
    <property type="protein sequence ID" value="KAF2490953.1"/>
    <property type="molecule type" value="Genomic_DNA"/>
</dbReference>
<proteinExistence type="predicted"/>
<dbReference type="Pfam" id="PF06985">
    <property type="entry name" value="HET"/>
    <property type="match status" value="1"/>
</dbReference>
<dbReference type="InterPro" id="IPR010730">
    <property type="entry name" value="HET"/>
</dbReference>
<feature type="domain" description="Heterokaryon incompatibility" evidence="1">
    <location>
        <begin position="44"/>
        <end position="236"/>
    </location>
</feature>
<protein>
    <recommendedName>
        <fullName evidence="1">Heterokaryon incompatibility domain-containing protein</fullName>
    </recommendedName>
</protein>
<keyword evidence="3" id="KW-1185">Reference proteome</keyword>
<dbReference type="PANTHER" id="PTHR24148:SF64">
    <property type="entry name" value="HETEROKARYON INCOMPATIBILITY DOMAIN-CONTAINING PROTEIN"/>
    <property type="match status" value="1"/>
</dbReference>
<dbReference type="PANTHER" id="PTHR24148">
    <property type="entry name" value="ANKYRIN REPEAT DOMAIN-CONTAINING PROTEIN 39 HOMOLOG-RELATED"/>
    <property type="match status" value="1"/>
</dbReference>
<dbReference type="AlphaFoldDB" id="A0A6A6QH46"/>
<reference evidence="2" key="1">
    <citation type="journal article" date="2020" name="Stud. Mycol.">
        <title>101 Dothideomycetes genomes: a test case for predicting lifestyles and emergence of pathogens.</title>
        <authorList>
            <person name="Haridas S."/>
            <person name="Albert R."/>
            <person name="Binder M."/>
            <person name="Bloem J."/>
            <person name="Labutti K."/>
            <person name="Salamov A."/>
            <person name="Andreopoulos B."/>
            <person name="Baker S."/>
            <person name="Barry K."/>
            <person name="Bills G."/>
            <person name="Bluhm B."/>
            <person name="Cannon C."/>
            <person name="Castanera R."/>
            <person name="Culley D."/>
            <person name="Daum C."/>
            <person name="Ezra D."/>
            <person name="Gonzalez J."/>
            <person name="Henrissat B."/>
            <person name="Kuo A."/>
            <person name="Liang C."/>
            <person name="Lipzen A."/>
            <person name="Lutzoni F."/>
            <person name="Magnuson J."/>
            <person name="Mondo S."/>
            <person name="Nolan M."/>
            <person name="Ohm R."/>
            <person name="Pangilinan J."/>
            <person name="Park H.-J."/>
            <person name="Ramirez L."/>
            <person name="Alfaro M."/>
            <person name="Sun H."/>
            <person name="Tritt A."/>
            <person name="Yoshinaga Y."/>
            <person name="Zwiers L.-H."/>
            <person name="Turgeon B."/>
            <person name="Goodwin S."/>
            <person name="Spatafora J."/>
            <person name="Crous P."/>
            <person name="Grigoriev I."/>
        </authorList>
    </citation>
    <scope>NUCLEOTIDE SEQUENCE</scope>
    <source>
        <strain evidence="2">CBS 269.34</strain>
    </source>
</reference>
<gene>
    <name evidence="2" type="ORF">BU16DRAFT_621632</name>
</gene>
<evidence type="ECO:0000313" key="2">
    <source>
        <dbReference type="EMBL" id="KAF2490953.1"/>
    </source>
</evidence>
<dbReference type="Proteomes" id="UP000799750">
    <property type="component" value="Unassembled WGS sequence"/>
</dbReference>
<dbReference type="Pfam" id="PF26639">
    <property type="entry name" value="Het-6_barrel"/>
    <property type="match status" value="1"/>
</dbReference>
<dbReference type="OrthoDB" id="3553147at2759"/>